<organism evidence="1 2">
    <name type="scientific">Scophthalmus maximus reovirus</name>
    <dbReference type="NCBI Taxonomy" id="994485"/>
    <lineage>
        <taxon>Viruses</taxon>
        <taxon>Riboviria</taxon>
        <taxon>Orthornavirae</taxon>
        <taxon>Duplornaviricota</taxon>
        <taxon>Resentoviricetes</taxon>
        <taxon>Reovirales</taxon>
        <taxon>Spinareoviridae</taxon>
        <taxon>Aquareovirus</taxon>
        <taxon>Aquareovirus scophthalmi</taxon>
    </lineage>
</organism>
<accession>F2WJL7</accession>
<dbReference type="RefSeq" id="YP_009507760.1">
    <property type="nucleotide sequence ID" value="NC_038644.1"/>
</dbReference>
<dbReference type="KEGG" id="vg:37618827"/>
<protein>
    <submittedName>
        <fullName evidence="1">NS25</fullName>
    </submittedName>
</protein>
<evidence type="ECO:0000313" key="1">
    <source>
        <dbReference type="EMBL" id="ADZ31987.1"/>
    </source>
</evidence>
<sequence>MAQDLINISQLANKLSHITVNNAERLVTGAELTSLETRLEQSIKAAKSSVDRHLTRHAADPFAHEHTSGGAPPATAFIPTVPRQSYRLSAMPVVLHSCGGHSSSVSVPTKIIVEATQCTITLHTPAFDFAHVPATVPGGKLFIKVDKGSWHDTAFGAFNPAAYDQLLTVARRLKSTEVNVKWYGGSGPSRCDLRSTGRRAQIHATDNLIMFELPGVDSAGAYPDLTCWPIMGVFE</sequence>
<evidence type="ECO:0000313" key="2">
    <source>
        <dbReference type="Proteomes" id="UP000232681"/>
    </source>
</evidence>
<reference evidence="1 2" key="1">
    <citation type="journal article" date="2011" name="BMC Genomics">
        <title>Turbot reovirus (SMReV) genome encoding a FAST protein with a non-AUG start site.</title>
        <authorList>
            <person name="Ke F."/>
            <person name="He L.B."/>
            <person name="Pei C."/>
            <person name="Zhang Q.Y."/>
        </authorList>
    </citation>
    <scope>NUCLEOTIDE SEQUENCE [LARGE SCALE GENOMIC DNA]</scope>
</reference>
<dbReference type="GeneID" id="37618827"/>
<proteinExistence type="predicted"/>
<dbReference type="EMBL" id="HM989940">
    <property type="protein sequence ID" value="ADZ31987.1"/>
    <property type="molecule type" value="Genomic_RNA"/>
</dbReference>
<dbReference type="Proteomes" id="UP000232681">
    <property type="component" value="Genome"/>
</dbReference>
<dbReference type="OrthoDB" id="10198at10239"/>
<name>F2WJL7_9REOV</name>
<keyword evidence="2" id="KW-1185">Reference proteome</keyword>